<feature type="transmembrane region" description="Helical" evidence="11">
    <location>
        <begin position="66"/>
        <end position="88"/>
    </location>
</feature>
<feature type="transmembrane region" description="Helical" evidence="11">
    <location>
        <begin position="412"/>
        <end position="432"/>
    </location>
</feature>
<evidence type="ECO:0000256" key="2">
    <source>
        <dbReference type="ARBA" id="ARBA00011650"/>
    </source>
</evidence>
<name>A0ABY1ZQU7_9GAMM</name>
<comment type="caution">
    <text evidence="13">The sequence shown here is derived from an EMBL/GenBank/DDBJ whole genome shotgun (WGS) entry which is preliminary data.</text>
</comment>
<reference evidence="13 14" key="1">
    <citation type="submission" date="2019-02" db="EMBL/GenBank/DDBJ databases">
        <title>Marinobacter halodurans sp. nov., a marine bacterium isolated from sea tidal flat.</title>
        <authorList>
            <person name="Yoo Y."/>
            <person name="Lee D.W."/>
            <person name="Kim B.S."/>
            <person name="Kim J.-J."/>
        </authorList>
    </citation>
    <scope>NUCLEOTIDE SEQUENCE [LARGE SCALE GENOMIC DNA]</scope>
    <source>
        <strain evidence="13 14">YJ-S3-2</strain>
    </source>
</reference>
<dbReference type="PROSITE" id="PS50928">
    <property type="entry name" value="ABC_TM1"/>
    <property type="match status" value="2"/>
</dbReference>
<evidence type="ECO:0000256" key="3">
    <source>
        <dbReference type="ARBA" id="ARBA00016947"/>
    </source>
</evidence>
<dbReference type="InterPro" id="IPR035906">
    <property type="entry name" value="MetI-like_sf"/>
</dbReference>
<gene>
    <name evidence="13" type="primary">thiP</name>
    <name evidence="13" type="ORF">EZI54_00675</name>
</gene>
<feature type="domain" description="ABC transmembrane type-1" evidence="12">
    <location>
        <begin position="339"/>
        <end position="533"/>
    </location>
</feature>
<sequence>MDRRVAQRDRTLTPPFSHPRWRAWPGRAVALLLAGVVAAGFSGLLAEWQWRAVSDLWQSAYLRQVIWFSVYQATLSTGLSLLLAIPVARALHRHPMFAGRGLLLRLTELSLVLPTIVAAFALVAVYGRSGWLNTALDGVGLPFRWNLYGLQGILLAHVFFNAPLAARILLQGLERIPANQWRIAAQLGLTSGPLWRTLEWPALRRVLPGLAVFIFILCFTSFAIVMTLGGGPSATTIEVAIYQSLRYEFDFSRAALLAMVQLLICGSLWLVASRHGTNRNLVPGANDQPGTLRRDARRRDRVLLYLFLVFLALPLLAVVFRGLPGLLGEAGDSQVWWSLGRSLSVALVAAILSCSCGLAILAASQLARHSGHHLSARLLESSGHLTLLVPALVLGTGLFILLRPQLGQPHQGLALVAGINALMALPFVLQVLRGPFATLPPNSLRVADQLNLRGSYRLRWLLLPLLRRPLLLAAAYAAGLSLGDFSVIALFGSPSAPTLPLLLFQQLSAYRIEAASGTAFVMLALLFVVFYILNRWGDRRRRHPASRRLAAGEHAHA</sequence>
<dbReference type="InterPro" id="IPR000515">
    <property type="entry name" value="MetI-like"/>
</dbReference>
<evidence type="ECO:0000256" key="7">
    <source>
        <dbReference type="ARBA" id="ARBA00022692"/>
    </source>
</evidence>
<evidence type="ECO:0000256" key="5">
    <source>
        <dbReference type="ARBA" id="ARBA00022475"/>
    </source>
</evidence>
<proteinExistence type="inferred from homology"/>
<organism evidence="13 14">
    <name type="scientific">Marinobacter halodurans</name>
    <dbReference type="NCBI Taxonomy" id="2528979"/>
    <lineage>
        <taxon>Bacteria</taxon>
        <taxon>Pseudomonadati</taxon>
        <taxon>Pseudomonadota</taxon>
        <taxon>Gammaproteobacteria</taxon>
        <taxon>Pseudomonadales</taxon>
        <taxon>Marinobacteraceae</taxon>
        <taxon>Marinobacter</taxon>
    </lineage>
</organism>
<feature type="domain" description="ABC transmembrane type-1" evidence="12">
    <location>
        <begin position="66"/>
        <end position="272"/>
    </location>
</feature>
<evidence type="ECO:0000256" key="6">
    <source>
        <dbReference type="ARBA" id="ARBA00022519"/>
    </source>
</evidence>
<evidence type="ECO:0000313" key="14">
    <source>
        <dbReference type="Proteomes" id="UP000313645"/>
    </source>
</evidence>
<evidence type="ECO:0000313" key="13">
    <source>
        <dbReference type="EMBL" id="TBW59502.1"/>
    </source>
</evidence>
<keyword evidence="8" id="KW-0677">Repeat</keyword>
<dbReference type="InterPro" id="IPR005947">
    <property type="entry name" value="ThiP_ABC_transpt"/>
</dbReference>
<evidence type="ECO:0000256" key="11">
    <source>
        <dbReference type="RuleBase" id="RU363032"/>
    </source>
</evidence>
<dbReference type="EMBL" id="SJDL01000001">
    <property type="protein sequence ID" value="TBW59502.1"/>
    <property type="molecule type" value="Genomic_DNA"/>
</dbReference>
<evidence type="ECO:0000256" key="4">
    <source>
        <dbReference type="ARBA" id="ARBA00022448"/>
    </source>
</evidence>
<accession>A0ABY1ZQU7</accession>
<feature type="transmembrane region" description="Helical" evidence="11">
    <location>
        <begin position="385"/>
        <end position="406"/>
    </location>
</feature>
<feature type="transmembrane region" description="Helical" evidence="11">
    <location>
        <begin position="251"/>
        <end position="271"/>
    </location>
</feature>
<dbReference type="Pfam" id="PF00528">
    <property type="entry name" value="BPD_transp_1"/>
    <property type="match status" value="2"/>
</dbReference>
<feature type="transmembrane region" description="Helical" evidence="11">
    <location>
        <begin position="512"/>
        <end position="533"/>
    </location>
</feature>
<feature type="transmembrane region" description="Helical" evidence="11">
    <location>
        <begin position="109"/>
        <end position="127"/>
    </location>
</feature>
<keyword evidence="14" id="KW-1185">Reference proteome</keyword>
<dbReference type="Proteomes" id="UP000313645">
    <property type="component" value="Unassembled WGS sequence"/>
</dbReference>
<feature type="transmembrane region" description="Helical" evidence="11">
    <location>
        <begin position="302"/>
        <end position="323"/>
    </location>
</feature>
<evidence type="ECO:0000256" key="9">
    <source>
        <dbReference type="ARBA" id="ARBA00022989"/>
    </source>
</evidence>
<dbReference type="PANTHER" id="PTHR30183:SF9">
    <property type="entry name" value="THIAMINE TRANSPORT SYSTEM PERMEASE PROTEIN THIP"/>
    <property type="match status" value="1"/>
</dbReference>
<evidence type="ECO:0000256" key="8">
    <source>
        <dbReference type="ARBA" id="ARBA00022737"/>
    </source>
</evidence>
<dbReference type="Gene3D" id="1.10.3720.10">
    <property type="entry name" value="MetI-like"/>
    <property type="match status" value="2"/>
</dbReference>
<keyword evidence="9 11" id="KW-1133">Transmembrane helix</keyword>
<feature type="transmembrane region" description="Helical" evidence="11">
    <location>
        <begin position="147"/>
        <end position="170"/>
    </location>
</feature>
<keyword evidence="4 11" id="KW-0813">Transport</keyword>
<dbReference type="SUPFAM" id="SSF161098">
    <property type="entry name" value="MetI-like"/>
    <property type="match status" value="2"/>
</dbReference>
<dbReference type="NCBIfam" id="TIGR01253">
    <property type="entry name" value="thiP"/>
    <property type="match status" value="1"/>
</dbReference>
<dbReference type="PANTHER" id="PTHR30183">
    <property type="entry name" value="MOLYBDENUM TRANSPORT SYSTEM PERMEASE PROTEIN MODB"/>
    <property type="match status" value="1"/>
</dbReference>
<keyword evidence="6" id="KW-0997">Cell inner membrane</keyword>
<comment type="similarity">
    <text evidence="11">Belongs to the binding-protein-dependent transport system permease family.</text>
</comment>
<feature type="transmembrane region" description="Helical" evidence="11">
    <location>
        <begin position="206"/>
        <end position="231"/>
    </location>
</feature>
<evidence type="ECO:0000256" key="10">
    <source>
        <dbReference type="ARBA" id="ARBA00023136"/>
    </source>
</evidence>
<keyword evidence="5" id="KW-1003">Cell membrane</keyword>
<protein>
    <recommendedName>
        <fullName evidence="3">Thiamine transport system permease protein ThiP</fullName>
    </recommendedName>
</protein>
<comment type="subunit">
    <text evidence="2">The complex is composed of two ATP-binding proteins (ThiQ), two transmembrane proteins (ThiP) and a solute-binding protein (ThiB).</text>
</comment>
<keyword evidence="7 11" id="KW-0812">Transmembrane</keyword>
<comment type="subcellular location">
    <subcellularLocation>
        <location evidence="1">Cell inner membrane</location>
        <topology evidence="1">Multi-pass membrane protein</topology>
    </subcellularLocation>
    <subcellularLocation>
        <location evidence="11">Cell membrane</location>
        <topology evidence="11">Multi-pass membrane protein</topology>
    </subcellularLocation>
</comment>
<feature type="transmembrane region" description="Helical" evidence="11">
    <location>
        <begin position="343"/>
        <end position="364"/>
    </location>
</feature>
<feature type="transmembrane region" description="Helical" evidence="11">
    <location>
        <begin position="28"/>
        <end position="46"/>
    </location>
</feature>
<keyword evidence="10 11" id="KW-0472">Membrane</keyword>
<feature type="transmembrane region" description="Helical" evidence="11">
    <location>
        <begin position="470"/>
        <end position="492"/>
    </location>
</feature>
<evidence type="ECO:0000259" key="12">
    <source>
        <dbReference type="PROSITE" id="PS50928"/>
    </source>
</evidence>
<evidence type="ECO:0000256" key="1">
    <source>
        <dbReference type="ARBA" id="ARBA00004429"/>
    </source>
</evidence>